<gene>
    <name evidence="1" type="ORF">EZS27_014831</name>
</gene>
<accession>A0A5J4RSS6</accession>
<sequence length="118" mass="13681">MKEDEIYDLITNSAKRRFDYETFEKTFALPDIDYNTAENILWLMLMHLAMGEKPSIVALHIHSQILLTGFMCKDISGIEKIISTNQNNWETEISTLKMATADSSSNCDKIIIKMRKRF</sequence>
<comment type="caution">
    <text evidence="1">The sequence shown here is derived from an EMBL/GenBank/DDBJ whole genome shotgun (WGS) entry which is preliminary data.</text>
</comment>
<dbReference type="AlphaFoldDB" id="A0A5J4RSS6"/>
<dbReference type="EMBL" id="SNRY01000734">
    <property type="protein sequence ID" value="KAA6337057.1"/>
    <property type="molecule type" value="Genomic_DNA"/>
</dbReference>
<reference evidence="1" key="1">
    <citation type="submission" date="2019-03" db="EMBL/GenBank/DDBJ databases">
        <title>Single cell metagenomics reveals metabolic interactions within the superorganism composed of flagellate Streblomastix strix and complex community of Bacteroidetes bacteria on its surface.</title>
        <authorList>
            <person name="Treitli S.C."/>
            <person name="Kolisko M."/>
            <person name="Husnik F."/>
            <person name="Keeling P."/>
            <person name="Hampl V."/>
        </authorList>
    </citation>
    <scope>NUCLEOTIDE SEQUENCE</scope>
    <source>
        <strain evidence="1">STM</strain>
    </source>
</reference>
<evidence type="ECO:0000313" key="1">
    <source>
        <dbReference type="EMBL" id="KAA6337057.1"/>
    </source>
</evidence>
<protein>
    <submittedName>
        <fullName evidence="1">Uncharacterized protein</fullName>
    </submittedName>
</protein>
<name>A0A5J4RSS6_9ZZZZ</name>
<organism evidence="1">
    <name type="scientific">termite gut metagenome</name>
    <dbReference type="NCBI Taxonomy" id="433724"/>
    <lineage>
        <taxon>unclassified sequences</taxon>
        <taxon>metagenomes</taxon>
        <taxon>organismal metagenomes</taxon>
    </lineage>
</organism>
<proteinExistence type="predicted"/>